<sequence>MATSAVSQDSEAPNIIQLIAEQEKRSEDPYWFMGKRWSINFVTHSIAASTILPCPEAIGIGFMSGSAQTAIELFLSQEKEPLHVVVDATESLPTSIGCKMAGGAFLFHFVKNVSPSFQYSAAAMKIITVLNCGEIVERTERIINIKDKIYKCLIRKND</sequence>
<gene>
    <name evidence="1" type="ORF">D5018_09430</name>
</gene>
<accession>A0A3L8PWZ3</accession>
<protein>
    <submittedName>
        <fullName evidence="1">Uncharacterized protein</fullName>
    </submittedName>
</protein>
<keyword evidence="2" id="KW-1185">Reference proteome</keyword>
<dbReference type="RefSeq" id="WP_121838757.1">
    <property type="nucleotide sequence ID" value="NZ_ML014773.1"/>
</dbReference>
<comment type="caution">
    <text evidence="1">The sequence shown here is derived from an EMBL/GenBank/DDBJ whole genome shotgun (WGS) entry which is preliminary data.</text>
</comment>
<dbReference type="AlphaFoldDB" id="A0A3L8PWZ3"/>
<proteinExistence type="predicted"/>
<evidence type="ECO:0000313" key="1">
    <source>
        <dbReference type="EMBL" id="RLV59896.1"/>
    </source>
</evidence>
<reference evidence="1 2" key="1">
    <citation type="submission" date="2018-09" db="EMBL/GenBank/DDBJ databases">
        <title>Phylogeny of the Shewanellaceae, and recommendation for two new genera, Pseudoshewanella and Parashewanella.</title>
        <authorList>
            <person name="Wang G."/>
        </authorList>
    </citation>
    <scope>NUCLEOTIDE SEQUENCE [LARGE SCALE GENOMIC DNA]</scope>
    <source>
        <strain evidence="1 2">C51</strain>
    </source>
</reference>
<dbReference type="EMBL" id="QZEI01000024">
    <property type="protein sequence ID" value="RLV59896.1"/>
    <property type="molecule type" value="Genomic_DNA"/>
</dbReference>
<name>A0A3L8PWZ3_9GAMM</name>
<organism evidence="1 2">
    <name type="scientific">Parashewanella curva</name>
    <dbReference type="NCBI Taxonomy" id="2338552"/>
    <lineage>
        <taxon>Bacteria</taxon>
        <taxon>Pseudomonadati</taxon>
        <taxon>Pseudomonadota</taxon>
        <taxon>Gammaproteobacteria</taxon>
        <taxon>Alteromonadales</taxon>
        <taxon>Shewanellaceae</taxon>
        <taxon>Parashewanella</taxon>
    </lineage>
</organism>
<dbReference type="Proteomes" id="UP000281474">
    <property type="component" value="Unassembled WGS sequence"/>
</dbReference>
<evidence type="ECO:0000313" key="2">
    <source>
        <dbReference type="Proteomes" id="UP000281474"/>
    </source>
</evidence>